<keyword evidence="2" id="KW-1185">Reference proteome</keyword>
<dbReference type="OrthoDB" id="784048at2759"/>
<gene>
    <name evidence="3" type="primary">LOC109505324</name>
</gene>
<dbReference type="InterPro" id="IPR039537">
    <property type="entry name" value="Retrotran_Ty1/copia-like"/>
</dbReference>
<organism evidence="2 3">
    <name type="scientific">Elaeis guineensis var. tenera</name>
    <name type="common">Oil palm</name>
    <dbReference type="NCBI Taxonomy" id="51953"/>
    <lineage>
        <taxon>Eukaryota</taxon>
        <taxon>Viridiplantae</taxon>
        <taxon>Streptophyta</taxon>
        <taxon>Embryophyta</taxon>
        <taxon>Tracheophyta</taxon>
        <taxon>Spermatophyta</taxon>
        <taxon>Magnoliopsida</taxon>
        <taxon>Liliopsida</taxon>
        <taxon>Arecaceae</taxon>
        <taxon>Arecoideae</taxon>
        <taxon>Cocoseae</taxon>
        <taxon>Elaeidinae</taxon>
        <taxon>Elaeis</taxon>
    </lineage>
</organism>
<evidence type="ECO:0000313" key="2">
    <source>
        <dbReference type="Proteomes" id="UP000504607"/>
    </source>
</evidence>
<reference evidence="3" key="1">
    <citation type="submission" date="2025-08" db="UniProtKB">
        <authorList>
            <consortium name="RefSeq"/>
        </authorList>
    </citation>
    <scope>IDENTIFICATION</scope>
</reference>
<accession>A0A6J0PD21</accession>
<dbReference type="Proteomes" id="UP000504607">
    <property type="component" value="Unplaced"/>
</dbReference>
<dbReference type="InParanoid" id="A0A6J0PD21"/>
<dbReference type="PANTHER" id="PTHR42648:SF28">
    <property type="entry name" value="TRANSPOSON-ENCODED PROTEIN WITH RIBONUCLEASE H-LIKE AND RETROVIRUS ZINC FINGER-LIKE DOMAINS"/>
    <property type="match status" value="1"/>
</dbReference>
<dbReference type="Pfam" id="PF13976">
    <property type="entry name" value="gag_pre-integrs"/>
    <property type="match status" value="1"/>
</dbReference>
<dbReference type="RefSeq" id="XP_019703355.1">
    <property type="nucleotide sequence ID" value="XM_019847796.1"/>
</dbReference>
<dbReference type="InterPro" id="IPR025724">
    <property type="entry name" value="GAG-pre-integrase_dom"/>
</dbReference>
<dbReference type="AlphaFoldDB" id="A0A6J0PD21"/>
<feature type="domain" description="GAG-pre-integrase" evidence="1">
    <location>
        <begin position="12"/>
        <end position="82"/>
    </location>
</feature>
<dbReference type="PANTHER" id="PTHR42648">
    <property type="entry name" value="TRANSPOSASE, PUTATIVE-RELATED"/>
    <property type="match status" value="1"/>
</dbReference>
<proteinExistence type="predicted"/>
<evidence type="ECO:0000313" key="3">
    <source>
        <dbReference type="RefSeq" id="XP_019703355.1"/>
    </source>
</evidence>
<name>A0A6J0PD21_ELAGV</name>
<evidence type="ECO:0000259" key="1">
    <source>
        <dbReference type="Pfam" id="PF13976"/>
    </source>
</evidence>
<protein>
    <submittedName>
        <fullName evidence="3">Uncharacterized protein LOC109505324</fullName>
    </submittedName>
</protein>
<sequence>MVVMRGRRLDNNLYRMEGSVVTKEFDAATAAQDKQGAYRMWHYRLGHMGDKGLRELIRRGLISDLKDGATGEICEPCQMGKQRRVQFNISTTHSAAPLELVHTDVWGPAPVSIGE</sequence>